<dbReference type="Pfam" id="PF01040">
    <property type="entry name" value="UbiA"/>
    <property type="match status" value="1"/>
</dbReference>
<feature type="transmembrane region" description="Helical" evidence="8">
    <location>
        <begin position="157"/>
        <end position="180"/>
    </location>
</feature>
<dbReference type="GO" id="GO:0046428">
    <property type="term" value="F:1,4-dihydroxy-2-naphthoate polyprenyltransferase activity"/>
    <property type="evidence" value="ECO:0007669"/>
    <property type="project" value="UniProtKB-EC"/>
</dbReference>
<keyword evidence="7 8" id="KW-0472">Membrane</keyword>
<accession>A0ABR9ZVV4</accession>
<evidence type="ECO:0000313" key="9">
    <source>
        <dbReference type="EMBL" id="MBF4694293.1"/>
    </source>
</evidence>
<dbReference type="InterPro" id="IPR000537">
    <property type="entry name" value="UbiA_prenyltransferase"/>
</dbReference>
<keyword evidence="4 9" id="KW-0808">Transferase</keyword>
<sequence>MKKLQLEKIKFEKLKSFLDLVEIRTKAASVFPFFVGTLYAITRYHMFNLANALLMFFSLLMIDMATTTGNHYMDYKKAVLKEGFHYDAHNPISKALYTEEHAKAVIIALVSGATFLGVILAVQTDWIVLWIGMFSFLVGLLYSFGPVPISRTPLGEAVSGFFMGIVIVGLSTYIHIVPLGIVTYKLTLNEAVIFLNWREIINIVVVGLPMMFLISNIMLANNTCDMAEDEINKRMTLPILIGEQQATKLYLWAVYGAYASIVLGIMIDALPPIQVASLATFPVVRAKSWEFVEHPVKSNTFILAVKNFVLFSSIYILGFLLYAVQQIL</sequence>
<dbReference type="NCBIfam" id="NF004752">
    <property type="entry name" value="PRK06080.1-4"/>
    <property type="match status" value="1"/>
</dbReference>
<gene>
    <name evidence="9" type="ORF">ISU02_14315</name>
</gene>
<keyword evidence="5 8" id="KW-0812">Transmembrane</keyword>
<dbReference type="InterPro" id="IPR026046">
    <property type="entry name" value="UBIAD1"/>
</dbReference>
<comment type="subcellular location">
    <subcellularLocation>
        <location evidence="1">Membrane</location>
        <topology evidence="1">Multi-pass membrane protein</topology>
    </subcellularLocation>
</comment>
<evidence type="ECO:0000256" key="6">
    <source>
        <dbReference type="ARBA" id="ARBA00022989"/>
    </source>
</evidence>
<dbReference type="PANTHER" id="PTHR13929">
    <property type="entry name" value="1,4-DIHYDROXY-2-NAPHTHOATE OCTAPRENYLTRANSFERASE"/>
    <property type="match status" value="1"/>
</dbReference>
<feature type="transmembrane region" description="Helical" evidence="8">
    <location>
        <begin position="47"/>
        <end position="66"/>
    </location>
</feature>
<feature type="transmembrane region" description="Helical" evidence="8">
    <location>
        <begin position="200"/>
        <end position="219"/>
    </location>
</feature>
<evidence type="ECO:0000256" key="2">
    <source>
        <dbReference type="ARBA" id="ARBA00004863"/>
    </source>
</evidence>
<keyword evidence="10" id="KW-1185">Reference proteome</keyword>
<organism evidence="9 10">
    <name type="scientific">Fusibacter ferrireducens</name>
    <dbReference type="NCBI Taxonomy" id="2785058"/>
    <lineage>
        <taxon>Bacteria</taxon>
        <taxon>Bacillati</taxon>
        <taxon>Bacillota</taxon>
        <taxon>Clostridia</taxon>
        <taxon>Eubacteriales</taxon>
        <taxon>Eubacteriales Family XII. Incertae Sedis</taxon>
        <taxon>Fusibacter</taxon>
    </lineage>
</organism>
<name>A0ABR9ZVV4_9FIRM</name>
<dbReference type="EMBL" id="JADKNH010000008">
    <property type="protein sequence ID" value="MBF4694293.1"/>
    <property type="molecule type" value="Genomic_DNA"/>
</dbReference>
<dbReference type="RefSeq" id="WP_194702527.1">
    <property type="nucleotide sequence ID" value="NZ_JADKNH010000008.1"/>
</dbReference>
<feature type="transmembrane region" description="Helical" evidence="8">
    <location>
        <begin position="127"/>
        <end position="145"/>
    </location>
</feature>
<protein>
    <submittedName>
        <fullName evidence="9">1,4-dihydroxy-2-naphthoate polyprenyltransferase</fullName>
        <ecNumber evidence="9">2.5.1.74</ecNumber>
    </submittedName>
</protein>
<evidence type="ECO:0000313" key="10">
    <source>
        <dbReference type="Proteomes" id="UP000614200"/>
    </source>
</evidence>
<comment type="pathway">
    <text evidence="2">Quinol/quinone metabolism; menaquinone biosynthesis.</text>
</comment>
<dbReference type="EC" id="2.5.1.74" evidence="9"/>
<proteinExistence type="predicted"/>
<comment type="caution">
    <text evidence="9">The sequence shown here is derived from an EMBL/GenBank/DDBJ whole genome shotgun (WGS) entry which is preliminary data.</text>
</comment>
<feature type="transmembrane region" description="Helical" evidence="8">
    <location>
        <begin position="249"/>
        <end position="267"/>
    </location>
</feature>
<feature type="transmembrane region" description="Helical" evidence="8">
    <location>
        <begin position="21"/>
        <end position="41"/>
    </location>
</feature>
<dbReference type="Gene3D" id="1.10.357.140">
    <property type="entry name" value="UbiA prenyltransferase"/>
    <property type="match status" value="1"/>
</dbReference>
<dbReference type="InterPro" id="IPR044878">
    <property type="entry name" value="UbiA_sf"/>
</dbReference>
<reference evidence="9 10" key="1">
    <citation type="submission" date="2020-11" db="EMBL/GenBank/DDBJ databases">
        <title>Fusibacter basophilias sp. nov.</title>
        <authorList>
            <person name="Qiu D."/>
        </authorList>
    </citation>
    <scope>NUCLEOTIDE SEQUENCE [LARGE SCALE GENOMIC DNA]</scope>
    <source>
        <strain evidence="9 10">Q10-2</strain>
    </source>
</reference>
<dbReference type="PIRSF" id="PIRSF005355">
    <property type="entry name" value="UBIAD1"/>
    <property type="match status" value="1"/>
</dbReference>
<evidence type="ECO:0000256" key="4">
    <source>
        <dbReference type="ARBA" id="ARBA00022679"/>
    </source>
</evidence>
<keyword evidence="3" id="KW-0474">Menaquinone biosynthesis</keyword>
<feature type="transmembrane region" description="Helical" evidence="8">
    <location>
        <begin position="301"/>
        <end position="324"/>
    </location>
</feature>
<evidence type="ECO:0000256" key="8">
    <source>
        <dbReference type="SAM" id="Phobius"/>
    </source>
</evidence>
<keyword evidence="6 8" id="KW-1133">Transmembrane helix</keyword>
<dbReference type="Proteomes" id="UP000614200">
    <property type="component" value="Unassembled WGS sequence"/>
</dbReference>
<evidence type="ECO:0000256" key="3">
    <source>
        <dbReference type="ARBA" id="ARBA00022428"/>
    </source>
</evidence>
<evidence type="ECO:0000256" key="5">
    <source>
        <dbReference type="ARBA" id="ARBA00022692"/>
    </source>
</evidence>
<feature type="transmembrane region" description="Helical" evidence="8">
    <location>
        <begin position="104"/>
        <end position="121"/>
    </location>
</feature>
<evidence type="ECO:0000256" key="1">
    <source>
        <dbReference type="ARBA" id="ARBA00004141"/>
    </source>
</evidence>
<dbReference type="CDD" id="cd13962">
    <property type="entry name" value="PT_UbiA_UBIAD1"/>
    <property type="match status" value="1"/>
</dbReference>
<evidence type="ECO:0000256" key="7">
    <source>
        <dbReference type="ARBA" id="ARBA00023136"/>
    </source>
</evidence>
<dbReference type="PANTHER" id="PTHR13929:SF0">
    <property type="entry name" value="UBIA PRENYLTRANSFERASE DOMAIN-CONTAINING PROTEIN 1"/>
    <property type="match status" value="1"/>
</dbReference>